<comment type="subcellular location">
    <subcellularLocation>
        <location evidence="1">Mitochondrion</location>
    </subcellularLocation>
</comment>
<comment type="similarity">
    <text evidence="2">Belongs to the mitochondrion-specific ribosomal protein mL49 family.</text>
</comment>
<evidence type="ECO:0000256" key="3">
    <source>
        <dbReference type="ARBA" id="ARBA00022980"/>
    </source>
</evidence>
<dbReference type="PANTHER" id="PTHR13477:SF0">
    <property type="entry name" value="LARGE RIBOSOMAL SUBUNIT PROTEIN ML49"/>
    <property type="match status" value="1"/>
</dbReference>
<dbReference type="GO" id="GO:0006412">
    <property type="term" value="P:translation"/>
    <property type="evidence" value="ECO:0007669"/>
    <property type="project" value="InterPro"/>
</dbReference>
<evidence type="ECO:0000256" key="5">
    <source>
        <dbReference type="ARBA" id="ARBA00023274"/>
    </source>
</evidence>
<evidence type="ECO:0000313" key="8">
    <source>
        <dbReference type="EMBL" id="KAG7161579.1"/>
    </source>
</evidence>
<comment type="caution">
    <text evidence="8">The sequence shown here is derived from an EMBL/GenBank/DDBJ whole genome shotgun (WGS) entry which is preliminary data.</text>
</comment>
<evidence type="ECO:0000256" key="7">
    <source>
        <dbReference type="ARBA" id="ARBA00035545"/>
    </source>
</evidence>
<reference evidence="8" key="1">
    <citation type="journal article" date="2021" name="Sci. Adv.">
        <title>The American lobster genome reveals insights on longevity, neural, and immune adaptations.</title>
        <authorList>
            <person name="Polinski J.M."/>
            <person name="Zimin A.V."/>
            <person name="Clark K.F."/>
            <person name="Kohn A.B."/>
            <person name="Sadowski N."/>
            <person name="Timp W."/>
            <person name="Ptitsyn A."/>
            <person name="Khanna P."/>
            <person name="Romanova D.Y."/>
            <person name="Williams P."/>
            <person name="Greenwood S.J."/>
            <person name="Moroz L.L."/>
            <person name="Walt D.R."/>
            <person name="Bodnar A.G."/>
        </authorList>
    </citation>
    <scope>NUCLEOTIDE SEQUENCE</scope>
    <source>
        <strain evidence="8">GMGI-L3</strain>
    </source>
</reference>
<dbReference type="GO" id="GO:0003735">
    <property type="term" value="F:structural constituent of ribosome"/>
    <property type="evidence" value="ECO:0007669"/>
    <property type="project" value="InterPro"/>
</dbReference>
<evidence type="ECO:0000313" key="9">
    <source>
        <dbReference type="Proteomes" id="UP000747542"/>
    </source>
</evidence>
<organism evidence="8 9">
    <name type="scientific">Homarus americanus</name>
    <name type="common">American lobster</name>
    <dbReference type="NCBI Taxonomy" id="6706"/>
    <lineage>
        <taxon>Eukaryota</taxon>
        <taxon>Metazoa</taxon>
        <taxon>Ecdysozoa</taxon>
        <taxon>Arthropoda</taxon>
        <taxon>Crustacea</taxon>
        <taxon>Multicrustacea</taxon>
        <taxon>Malacostraca</taxon>
        <taxon>Eumalacostraca</taxon>
        <taxon>Eucarida</taxon>
        <taxon>Decapoda</taxon>
        <taxon>Pleocyemata</taxon>
        <taxon>Astacidea</taxon>
        <taxon>Nephropoidea</taxon>
        <taxon>Nephropidae</taxon>
        <taxon>Homarus</taxon>
    </lineage>
</organism>
<evidence type="ECO:0000256" key="1">
    <source>
        <dbReference type="ARBA" id="ARBA00004173"/>
    </source>
</evidence>
<dbReference type="Pfam" id="PF05046">
    <property type="entry name" value="Img2"/>
    <property type="match status" value="1"/>
</dbReference>
<evidence type="ECO:0000256" key="4">
    <source>
        <dbReference type="ARBA" id="ARBA00023128"/>
    </source>
</evidence>
<dbReference type="GO" id="GO:0005762">
    <property type="term" value="C:mitochondrial large ribosomal subunit"/>
    <property type="evidence" value="ECO:0007669"/>
    <property type="project" value="TreeGrafter"/>
</dbReference>
<keyword evidence="9" id="KW-1185">Reference proteome</keyword>
<keyword evidence="4" id="KW-0496">Mitochondrion</keyword>
<dbReference type="PANTHER" id="PTHR13477">
    <property type="entry name" value="MITOCHONDRIAL 39S RIBOSOMAL PROTEIN L49"/>
    <property type="match status" value="1"/>
</dbReference>
<dbReference type="OrthoDB" id="19439at2759"/>
<sequence length="198" mass="22432">MAMRLSVGGLRQLNKACVRVAVMEKGVTAVGRGMWKYTSRDLHTTTATPSYSKLPRLQHTISESYEQVEVSTAEWPYVERLLPYTTIPKPSSNPGEVTPSGWVAPSAQPGDYPYFVPRAASHMMPVYVEHEPILNRFVTRVKHVEGDIFALGEELQEHLTRLFPSKYIILRVHEPHQVIHIKGQFVGAVKEFLFKKGF</sequence>
<dbReference type="Proteomes" id="UP000747542">
    <property type="component" value="Unassembled WGS sequence"/>
</dbReference>
<dbReference type="InterPro" id="IPR007740">
    <property type="entry name" value="Ribosomal_mL49"/>
</dbReference>
<dbReference type="EMBL" id="JAHLQT010028947">
    <property type="protein sequence ID" value="KAG7161579.1"/>
    <property type="molecule type" value="Genomic_DNA"/>
</dbReference>
<keyword evidence="5" id="KW-0687">Ribonucleoprotein</keyword>
<accession>A0A8J5JUZ4</accession>
<name>A0A8J5JUZ4_HOMAM</name>
<keyword evidence="3 8" id="KW-0689">Ribosomal protein</keyword>
<dbReference type="AlphaFoldDB" id="A0A8J5JUZ4"/>
<evidence type="ECO:0000256" key="6">
    <source>
        <dbReference type="ARBA" id="ARBA00035191"/>
    </source>
</evidence>
<protein>
    <recommendedName>
        <fullName evidence="6">Large ribosomal subunit protein mL49</fullName>
    </recommendedName>
    <alternativeName>
        <fullName evidence="7">39S ribosomal protein L49, mitochondrial</fullName>
    </alternativeName>
</protein>
<gene>
    <name evidence="8" type="primary">Mrpl49-L</name>
    <name evidence="8" type="ORF">Hamer_G014140</name>
</gene>
<dbReference type="FunFam" id="3.30.780.10:FF:000009">
    <property type="entry name" value="39S ribosomal protein L49, mitochondrial"/>
    <property type="match status" value="1"/>
</dbReference>
<evidence type="ECO:0000256" key="2">
    <source>
        <dbReference type="ARBA" id="ARBA00005677"/>
    </source>
</evidence>
<proteinExistence type="inferred from homology"/>